<dbReference type="Proteomes" id="UP001164653">
    <property type="component" value="Chromosome"/>
</dbReference>
<sequence>MKKILFANMPFDGHFNPLTGIAMHLKSQGHDVRWYSASFYEEKVKKLDIPFYPFKKAVEYDQHSMDEVFPERVEIQSQIKKLQLDIKNSFVLRAPEFFEDIQEINESWSFDLMISDVAFTAIPFVKEVLHKKVVAIGVFPLTENSKDLPPAGLGMTPSDTFFGRRKQDFLRMFADRVLFRESAAIFREMFRKYGIQPAKGNVFDVLGKKSDLLLQSGTPGFEYKRSDLSSHIRYVGALLPYSGKQMPLPDLGDKLNAYEKVILVTQGTLEKDPEKIIVPTLKAFKNSKHLVIATTGGSQTAELQKRFPEDNIVIRDFIPFNDIMPHCHVYVTNGGYGGVMLGIENKLPLVVAGIHEGKNEINARVDYFGLGIDLKTEFPSPEQISNSVQKVLSNSAFSNNVKKLSMEFKDYNPQQLCEKYINELLNIPAQGPDVYSEYL</sequence>
<evidence type="ECO:0000256" key="2">
    <source>
        <dbReference type="ARBA" id="ARBA00022679"/>
    </source>
</evidence>
<gene>
    <name evidence="4" type="ORF">ON006_11180</name>
</gene>
<evidence type="ECO:0000313" key="4">
    <source>
        <dbReference type="EMBL" id="WAC14498.1"/>
    </source>
</evidence>
<feature type="domain" description="Erythromycin biosynthesis protein CIII-like C-terminal" evidence="3">
    <location>
        <begin position="300"/>
        <end position="408"/>
    </location>
</feature>
<dbReference type="SUPFAM" id="SSF53756">
    <property type="entry name" value="UDP-Glycosyltransferase/glycogen phosphorylase"/>
    <property type="match status" value="1"/>
</dbReference>
<dbReference type="InterPro" id="IPR010610">
    <property type="entry name" value="EryCIII-like_C"/>
</dbReference>
<dbReference type="EMBL" id="CP112998">
    <property type="protein sequence ID" value="WAC14498.1"/>
    <property type="molecule type" value="Genomic_DNA"/>
</dbReference>
<evidence type="ECO:0000256" key="1">
    <source>
        <dbReference type="ARBA" id="ARBA00022676"/>
    </source>
</evidence>
<evidence type="ECO:0000313" key="5">
    <source>
        <dbReference type="Proteomes" id="UP001164653"/>
    </source>
</evidence>
<dbReference type="GO" id="GO:0016758">
    <property type="term" value="F:hexosyltransferase activity"/>
    <property type="evidence" value="ECO:0007669"/>
    <property type="project" value="UniProtKB-ARBA"/>
</dbReference>
<protein>
    <submittedName>
        <fullName evidence="4">Glycosyltransferase</fullName>
    </submittedName>
</protein>
<dbReference type="InterPro" id="IPR050271">
    <property type="entry name" value="UDP-glycosyltransferase"/>
</dbReference>
<reference evidence="4" key="1">
    <citation type="submission" date="2022-11" db="EMBL/GenBank/DDBJ databases">
        <title>Dyadobacter pollutisoli sp. nov., isolated from plastic dumped soil.</title>
        <authorList>
            <person name="Kim J.M."/>
            <person name="Kim K.R."/>
            <person name="Lee J.K."/>
            <person name="Hao L."/>
            <person name="Jeon C.O."/>
        </authorList>
    </citation>
    <scope>NUCLEOTIDE SEQUENCE</scope>
    <source>
        <strain evidence="4">U1</strain>
    </source>
</reference>
<dbReference type="Pfam" id="PF06722">
    <property type="entry name" value="EryCIII-like_C"/>
    <property type="match status" value="1"/>
</dbReference>
<dbReference type="CDD" id="cd03784">
    <property type="entry name" value="GT1_Gtf-like"/>
    <property type="match status" value="1"/>
</dbReference>
<proteinExistence type="predicted"/>
<dbReference type="InterPro" id="IPR002213">
    <property type="entry name" value="UDP_glucos_trans"/>
</dbReference>
<name>A0A9E8NEI4_9BACT</name>
<keyword evidence="1" id="KW-0328">Glycosyltransferase</keyword>
<dbReference type="GO" id="GO:0008194">
    <property type="term" value="F:UDP-glycosyltransferase activity"/>
    <property type="evidence" value="ECO:0007669"/>
    <property type="project" value="InterPro"/>
</dbReference>
<keyword evidence="5" id="KW-1185">Reference proteome</keyword>
<dbReference type="PANTHER" id="PTHR48043:SF145">
    <property type="entry name" value="FI06409P-RELATED"/>
    <property type="match status" value="1"/>
</dbReference>
<dbReference type="Gene3D" id="3.40.50.2000">
    <property type="entry name" value="Glycogen Phosphorylase B"/>
    <property type="match status" value="2"/>
</dbReference>
<dbReference type="RefSeq" id="WP_244819866.1">
    <property type="nucleotide sequence ID" value="NZ_CP112998.1"/>
</dbReference>
<dbReference type="PANTHER" id="PTHR48043">
    <property type="entry name" value="EG:EG0003.4 PROTEIN-RELATED"/>
    <property type="match status" value="1"/>
</dbReference>
<dbReference type="KEGG" id="dpf:ON006_11180"/>
<evidence type="ECO:0000259" key="3">
    <source>
        <dbReference type="Pfam" id="PF06722"/>
    </source>
</evidence>
<organism evidence="4 5">
    <name type="scientific">Dyadobacter pollutisoli</name>
    <dbReference type="NCBI Taxonomy" id="2910158"/>
    <lineage>
        <taxon>Bacteria</taxon>
        <taxon>Pseudomonadati</taxon>
        <taxon>Bacteroidota</taxon>
        <taxon>Cytophagia</taxon>
        <taxon>Cytophagales</taxon>
        <taxon>Spirosomataceae</taxon>
        <taxon>Dyadobacter</taxon>
    </lineage>
</organism>
<keyword evidence="2" id="KW-0808">Transferase</keyword>
<dbReference type="AlphaFoldDB" id="A0A9E8NEI4"/>
<accession>A0A9E8NEI4</accession>